<comment type="subcellular location">
    <subcellularLocation>
        <location evidence="3">Cell membrane</location>
    </subcellularLocation>
    <subcellularLocation>
        <location evidence="2">Membrane</location>
        <topology evidence="2">Multi-pass membrane protein</topology>
    </subcellularLocation>
</comment>
<dbReference type="Pfam" id="PF00512">
    <property type="entry name" value="HisKA"/>
    <property type="match status" value="1"/>
</dbReference>
<dbReference type="InterPro" id="IPR014729">
    <property type="entry name" value="Rossmann-like_a/b/a_fold"/>
</dbReference>
<dbReference type="SUPFAM" id="SSF52402">
    <property type="entry name" value="Adenine nucleotide alpha hydrolases-like"/>
    <property type="match status" value="1"/>
</dbReference>
<feature type="compositionally biased region" description="Low complexity" evidence="14">
    <location>
        <begin position="582"/>
        <end position="598"/>
    </location>
</feature>
<dbReference type="InterPro" id="IPR027417">
    <property type="entry name" value="P-loop_NTPase"/>
</dbReference>
<dbReference type="FunFam" id="3.40.50.300:FF:000483">
    <property type="entry name" value="Sensor histidine kinase KdpD"/>
    <property type="match status" value="1"/>
</dbReference>
<keyword evidence="6 17" id="KW-0808">Transferase</keyword>
<gene>
    <name evidence="17" type="primary">kdpD</name>
    <name evidence="17" type="ORF">RL72_02373</name>
</gene>
<dbReference type="Pfam" id="PF02518">
    <property type="entry name" value="HATPase_c"/>
    <property type="match status" value="1"/>
</dbReference>
<evidence type="ECO:0000256" key="9">
    <source>
        <dbReference type="ARBA" id="ARBA00022777"/>
    </source>
</evidence>
<evidence type="ECO:0000256" key="11">
    <source>
        <dbReference type="ARBA" id="ARBA00022989"/>
    </source>
</evidence>
<dbReference type="Gene3D" id="1.20.120.620">
    <property type="entry name" value="Backbone structure of the membrane domain of e. Coli histidine kinase receptor kdpd"/>
    <property type="match status" value="1"/>
</dbReference>
<dbReference type="InterPro" id="IPR006016">
    <property type="entry name" value="UspA"/>
</dbReference>
<sequence>MSVSEGVSAMAERRREGGSARGRLRVLLGAAPGVGKTYEMLGEGRRLDELGRDVVIGVVETHGRAATLAQTQGIEQVPRRIVSHRGVQLDELDLDAVLARRPELALIDEMAHTNAPGSRNAKRWQDVQELLDAGIDVITTVNVQHIESLNAVVEKITGVVQQETVPDEVIRDADEVEVVDLAPQTLRDRLSAGQVYPAERIDAALSNYFRLGNLTALRELALLWLADEVDSALRSYRSQHGIDSAWQTRERVVVALTGGPEGETLLRRGARIAARSAGGELLAVHVTTQDGLRGDRPGALTQQRGLVESLGGSYHQLVGDDVAGTLVEFAQSVDASQLVIGVSRRSRLSAALTGPGIGAEIIRRSGDIDVHIVTHSAAGRRGPLPTIRGGALGWRRQLIGFAVALIGGPLLSWLLFSLKAPGSITSDVLSYQLLVVVVALIGGLRPALFAAVLSGFTLDFLFVEPLFTVTIADPLHALALVLYVVIAVLVSIVVDQAARRARAAQRASGEAELLAAVAGNVLRGDSAPTALVARAREAFGLSGIRLLSPDGDVLAVDGEPLGGNVPGGDPEHAAHDAHGPEARTTTATAGASATADGAQPPRPPRVETVPVGTAADGRPRAILELHGGDLDAAGRRLLDAIVAQLAAAIEHTDLRETAKEAAVLAETDQVRSALLSALSHDLRRPLAAAVAAVGGLRGAHRLSAEDRAELVETADESLATLSRLVTDLLDVSRVQAGVLAVSLGRVDAGGGVVSALDELSLGPDEVELALDPALPPLRADPVLLQRVLVNLLTNAVRHSPAGDRVIVSTSRLGERAEIRVADRGEGIPEDQRESAFLPFQRHGDTDNTTGLGLGLALSRGFAEGMGGTLTAEDTPGGGLTMVVSLPLDDAGLDVSTRPDPGAEYDTLRTSHREPRSDDEGGTR</sequence>
<name>A0A0F0KN13_9MICO</name>
<keyword evidence="10" id="KW-0067">ATP-binding</keyword>
<feature type="compositionally biased region" description="Basic and acidic residues" evidence="14">
    <location>
        <begin position="569"/>
        <end position="581"/>
    </location>
</feature>
<evidence type="ECO:0000313" key="17">
    <source>
        <dbReference type="EMBL" id="KJL21834.1"/>
    </source>
</evidence>
<feature type="compositionally biased region" description="Basic and acidic residues" evidence="14">
    <location>
        <begin position="905"/>
        <end position="923"/>
    </location>
</feature>
<protein>
    <recommendedName>
        <fullName evidence="4">histidine kinase</fullName>
        <ecNumber evidence="4">2.7.13.3</ecNumber>
    </recommendedName>
</protein>
<feature type="domain" description="Histidine kinase" evidence="16">
    <location>
        <begin position="677"/>
        <end position="889"/>
    </location>
</feature>
<dbReference type="Gene3D" id="3.40.50.620">
    <property type="entry name" value="HUPs"/>
    <property type="match status" value="1"/>
</dbReference>
<dbReference type="SMART" id="SM00387">
    <property type="entry name" value="HATPase_c"/>
    <property type="match status" value="1"/>
</dbReference>
<keyword evidence="18" id="KW-1185">Reference proteome</keyword>
<dbReference type="InterPro" id="IPR005467">
    <property type="entry name" value="His_kinase_dom"/>
</dbReference>
<dbReference type="InterPro" id="IPR003852">
    <property type="entry name" value="Sig_transdc_His_kinase_KdpD_N"/>
</dbReference>
<dbReference type="SUPFAM" id="SSF55874">
    <property type="entry name" value="ATPase domain of HSP90 chaperone/DNA topoisomerase II/histidine kinase"/>
    <property type="match status" value="1"/>
</dbReference>
<evidence type="ECO:0000256" key="15">
    <source>
        <dbReference type="SAM" id="Phobius"/>
    </source>
</evidence>
<feature type="region of interest" description="Disordered" evidence="14">
    <location>
        <begin position="890"/>
        <end position="923"/>
    </location>
</feature>
<dbReference type="SUPFAM" id="SSF47384">
    <property type="entry name" value="Homodimeric domain of signal transducing histidine kinase"/>
    <property type="match status" value="1"/>
</dbReference>
<evidence type="ECO:0000256" key="14">
    <source>
        <dbReference type="SAM" id="MobiDB-lite"/>
    </source>
</evidence>
<dbReference type="PROSITE" id="PS50109">
    <property type="entry name" value="HIS_KIN"/>
    <property type="match status" value="1"/>
</dbReference>
<evidence type="ECO:0000256" key="13">
    <source>
        <dbReference type="ARBA" id="ARBA00023136"/>
    </source>
</evidence>
<comment type="catalytic activity">
    <reaction evidence="1">
        <text>ATP + protein L-histidine = ADP + protein N-phospho-L-histidine.</text>
        <dbReference type="EC" id="2.7.13.3"/>
    </reaction>
</comment>
<dbReference type="InterPro" id="IPR036097">
    <property type="entry name" value="HisK_dim/P_sf"/>
</dbReference>
<feature type="transmembrane region" description="Helical" evidence="15">
    <location>
        <begin position="475"/>
        <end position="494"/>
    </location>
</feature>
<keyword evidence="13 15" id="KW-0472">Membrane</keyword>
<dbReference type="GO" id="GO:0000155">
    <property type="term" value="F:phosphorelay sensor kinase activity"/>
    <property type="evidence" value="ECO:0007669"/>
    <property type="project" value="InterPro"/>
</dbReference>
<dbReference type="InterPro" id="IPR003594">
    <property type="entry name" value="HATPase_dom"/>
</dbReference>
<evidence type="ECO:0000256" key="4">
    <source>
        <dbReference type="ARBA" id="ARBA00012438"/>
    </source>
</evidence>
<dbReference type="EC" id="2.7.13.3" evidence="4"/>
<feature type="region of interest" description="Disordered" evidence="14">
    <location>
        <begin position="557"/>
        <end position="612"/>
    </location>
</feature>
<dbReference type="InterPro" id="IPR052023">
    <property type="entry name" value="Histidine_kinase_KdpD"/>
</dbReference>
<evidence type="ECO:0000259" key="16">
    <source>
        <dbReference type="PROSITE" id="PS50109"/>
    </source>
</evidence>
<evidence type="ECO:0000256" key="10">
    <source>
        <dbReference type="ARBA" id="ARBA00022840"/>
    </source>
</evidence>
<dbReference type="CDD" id="cd00082">
    <property type="entry name" value="HisKA"/>
    <property type="match status" value="1"/>
</dbReference>
<dbReference type="AlphaFoldDB" id="A0A0F0KN13"/>
<dbReference type="PANTHER" id="PTHR45569">
    <property type="entry name" value="SENSOR PROTEIN KDPD"/>
    <property type="match status" value="1"/>
</dbReference>
<keyword evidence="8" id="KW-0547">Nucleotide-binding</keyword>
<keyword evidence="9" id="KW-0418">Kinase</keyword>
<comment type="caution">
    <text evidence="17">The sequence shown here is derived from an EMBL/GenBank/DDBJ whole genome shotgun (WGS) entry which is preliminary data.</text>
</comment>
<keyword evidence="12" id="KW-0902">Two-component regulatory system</keyword>
<dbReference type="CDD" id="cd00075">
    <property type="entry name" value="HATPase"/>
    <property type="match status" value="1"/>
</dbReference>
<dbReference type="SMART" id="SM00388">
    <property type="entry name" value="HisKA"/>
    <property type="match status" value="1"/>
</dbReference>
<dbReference type="Gene3D" id="1.10.287.130">
    <property type="match status" value="1"/>
</dbReference>
<dbReference type="Gene3D" id="3.40.50.300">
    <property type="entry name" value="P-loop containing nucleotide triphosphate hydrolases"/>
    <property type="match status" value="1"/>
</dbReference>
<keyword evidence="7 15" id="KW-0812">Transmembrane</keyword>
<evidence type="ECO:0000256" key="12">
    <source>
        <dbReference type="ARBA" id="ARBA00023012"/>
    </source>
</evidence>
<dbReference type="PATRIC" id="fig|582680.7.peg.2421"/>
<evidence type="ECO:0000256" key="8">
    <source>
        <dbReference type="ARBA" id="ARBA00022741"/>
    </source>
</evidence>
<evidence type="ECO:0000313" key="18">
    <source>
        <dbReference type="Proteomes" id="UP000033448"/>
    </source>
</evidence>
<dbReference type="GO" id="GO:0005737">
    <property type="term" value="C:cytoplasm"/>
    <property type="evidence" value="ECO:0007669"/>
    <property type="project" value="UniProtKB-ARBA"/>
</dbReference>
<accession>A0A0F0KN13</accession>
<dbReference type="InterPro" id="IPR025201">
    <property type="entry name" value="KdpD_TM"/>
</dbReference>
<dbReference type="Proteomes" id="UP000033448">
    <property type="component" value="Unassembled WGS sequence"/>
</dbReference>
<dbReference type="InterPro" id="IPR003661">
    <property type="entry name" value="HisK_dim/P_dom"/>
</dbReference>
<dbReference type="GO" id="GO:0005524">
    <property type="term" value="F:ATP binding"/>
    <property type="evidence" value="ECO:0007669"/>
    <property type="project" value="UniProtKB-KW"/>
</dbReference>
<dbReference type="RefSeq" id="WP_248700463.1">
    <property type="nucleotide sequence ID" value="NZ_JYIT01000080.1"/>
</dbReference>
<dbReference type="EMBL" id="JYIT01000080">
    <property type="protein sequence ID" value="KJL21834.1"/>
    <property type="molecule type" value="Genomic_DNA"/>
</dbReference>
<reference evidence="17 18" key="1">
    <citation type="submission" date="2015-02" db="EMBL/GenBank/DDBJ databases">
        <title>Draft genome sequences of ten Microbacterium spp. with emphasis on heavy metal contaminated environments.</title>
        <authorList>
            <person name="Corretto E."/>
        </authorList>
    </citation>
    <scope>NUCLEOTIDE SEQUENCE [LARGE SCALE GENOMIC DNA]</scope>
    <source>
        <strain evidence="17 18">DSM 23848</strain>
    </source>
</reference>
<feature type="transmembrane region" description="Helical" evidence="15">
    <location>
        <begin position="398"/>
        <end position="416"/>
    </location>
</feature>
<evidence type="ECO:0000256" key="1">
    <source>
        <dbReference type="ARBA" id="ARBA00000085"/>
    </source>
</evidence>
<proteinExistence type="predicted"/>
<evidence type="ECO:0000256" key="3">
    <source>
        <dbReference type="ARBA" id="ARBA00004236"/>
    </source>
</evidence>
<evidence type="ECO:0000256" key="6">
    <source>
        <dbReference type="ARBA" id="ARBA00022679"/>
    </source>
</evidence>
<dbReference type="InterPro" id="IPR004358">
    <property type="entry name" value="Sig_transdc_His_kin-like_C"/>
</dbReference>
<dbReference type="PRINTS" id="PR00344">
    <property type="entry name" value="BCTRLSENSOR"/>
</dbReference>
<evidence type="ECO:0000256" key="5">
    <source>
        <dbReference type="ARBA" id="ARBA00022553"/>
    </source>
</evidence>
<dbReference type="Pfam" id="PF13493">
    <property type="entry name" value="DUF4118"/>
    <property type="match status" value="1"/>
</dbReference>
<dbReference type="Pfam" id="PF02702">
    <property type="entry name" value="KdpD"/>
    <property type="match status" value="1"/>
</dbReference>
<keyword evidence="5" id="KW-0597">Phosphoprotein</keyword>
<dbReference type="InterPro" id="IPR038318">
    <property type="entry name" value="KdpD_sf"/>
</dbReference>
<feature type="transmembrane region" description="Helical" evidence="15">
    <location>
        <begin position="428"/>
        <end position="455"/>
    </location>
</feature>
<dbReference type="GO" id="GO:0005886">
    <property type="term" value="C:plasma membrane"/>
    <property type="evidence" value="ECO:0007669"/>
    <property type="project" value="UniProtKB-SubCell"/>
</dbReference>
<dbReference type="InterPro" id="IPR036890">
    <property type="entry name" value="HATPase_C_sf"/>
</dbReference>
<dbReference type="PANTHER" id="PTHR45569:SF1">
    <property type="entry name" value="SENSOR PROTEIN KDPD"/>
    <property type="match status" value="1"/>
</dbReference>
<evidence type="ECO:0000256" key="7">
    <source>
        <dbReference type="ARBA" id="ARBA00022692"/>
    </source>
</evidence>
<dbReference type="Gene3D" id="3.30.565.10">
    <property type="entry name" value="Histidine kinase-like ATPase, C-terminal domain"/>
    <property type="match status" value="1"/>
</dbReference>
<dbReference type="Pfam" id="PF00582">
    <property type="entry name" value="Usp"/>
    <property type="match status" value="1"/>
</dbReference>
<organism evidence="17 18">
    <name type="scientific">Microbacterium azadirachtae</name>
    <dbReference type="NCBI Taxonomy" id="582680"/>
    <lineage>
        <taxon>Bacteria</taxon>
        <taxon>Bacillati</taxon>
        <taxon>Actinomycetota</taxon>
        <taxon>Actinomycetes</taxon>
        <taxon>Micrococcales</taxon>
        <taxon>Microbacteriaceae</taxon>
        <taxon>Microbacterium</taxon>
    </lineage>
</organism>
<keyword evidence="11 15" id="KW-1133">Transmembrane helix</keyword>
<evidence type="ECO:0000256" key="2">
    <source>
        <dbReference type="ARBA" id="ARBA00004141"/>
    </source>
</evidence>